<gene>
    <name evidence="1" type="ORF">Cygsa01_00111</name>
</gene>
<reference evidence="1" key="1">
    <citation type="journal article" date="2024" name="J. Gen. Virol.">
        <title>Novel phages of Pseudomonas syringae unveil numerous potential auxiliary metabolic genes.</title>
        <authorList>
            <person name="Feltin C."/>
            <person name="Garneau J.R."/>
            <person name="Morris C.E."/>
            <person name="Berard A."/>
            <person name="Torres-Barcelo C."/>
        </authorList>
    </citation>
    <scope>NUCLEOTIDE SEQUENCE</scope>
</reference>
<sequence>MIKFDEHLGIRYMIDLDIEVGPNRVQCRHIPPFEFATVEECHAAIEAYDALPIVEHQVHLGLTESHVYTRHAKNMFDLQTLLGTQFWSLKGEWVEVDVEPGYPTGSRKFQVRWPNNTYAPSPVLVITRGARP</sequence>
<organism evidence="1">
    <name type="scientific">Pseudomonas phage Cygsa01</name>
    <dbReference type="NCBI Taxonomy" id="3138529"/>
    <lineage>
        <taxon>Viruses</taxon>
    </lineage>
</organism>
<name>A0AAU6W4K2_9VIRU</name>
<accession>A0AAU6W4K2</accession>
<proteinExistence type="predicted"/>
<protein>
    <submittedName>
        <fullName evidence="1">Uncharacterized protein</fullName>
    </submittedName>
</protein>
<dbReference type="EMBL" id="PP179332">
    <property type="protein sequence ID" value="XAI71157.1"/>
    <property type="molecule type" value="Genomic_DNA"/>
</dbReference>
<evidence type="ECO:0000313" key="1">
    <source>
        <dbReference type="EMBL" id="XAI71157.1"/>
    </source>
</evidence>